<dbReference type="Gene3D" id="3.40.710.10">
    <property type="entry name" value="DD-peptidase/beta-lactamase superfamily"/>
    <property type="match status" value="1"/>
</dbReference>
<evidence type="ECO:0000313" key="3">
    <source>
        <dbReference type="Proteomes" id="UP000293519"/>
    </source>
</evidence>
<dbReference type="GO" id="GO:0006508">
    <property type="term" value="P:proteolysis"/>
    <property type="evidence" value="ECO:0007669"/>
    <property type="project" value="InterPro"/>
</dbReference>
<keyword evidence="2" id="KW-0121">Carboxypeptidase</keyword>
<comment type="caution">
    <text evidence="2">The sequence shown here is derived from an EMBL/GenBank/DDBJ whole genome shotgun (WGS) entry which is preliminary data.</text>
</comment>
<dbReference type="GO" id="GO:0009002">
    <property type="term" value="F:serine-type D-Ala-D-Ala carboxypeptidase activity"/>
    <property type="evidence" value="ECO:0007669"/>
    <property type="project" value="InterPro"/>
</dbReference>
<gene>
    <name evidence="2" type="ORF">EV141_0469</name>
</gene>
<sequence length="403" mass="41685">MGAGRRIARTISALTALAVAGGAVYAAAALLSPIPTLEVVEREVDGGANAAAVLPLPEVGASAVVLPTGSPVVAGDEAARPIGGTARLILAHVVLDREPLELGRTGPALTMTAAEVTRTREIAEAGVRSVPVFVGEPWTRRDLLIATLLGSGNNLAEFLAIDVFGDLESYRAAATAWLDENGMPSTIIADVGGLDPATTSTAADLAQLAQLTAQQPVIADIYATRPSTVSTGASFSDTTQFVPEIGVNGYVNTYTDEAGVCILTSIEVAGTTATIALYGQPSYPAAEEALRAVVTSLSENLAETTIVSEGTVVAEYRADWGQSATIVATEAVTTTSLTGSDLAVAFEIDDRRTVLRGTTVGRMVVDTGDGPITVILEAAQSISEPGIGWRFADPFTVFDRWNR</sequence>
<keyword evidence="2" id="KW-0378">Hydrolase</keyword>
<dbReference type="InterPro" id="IPR001967">
    <property type="entry name" value="Peptidase_S11_N"/>
</dbReference>
<dbReference type="OrthoDB" id="5241551at2"/>
<protein>
    <submittedName>
        <fullName evidence="2">D-alanyl-D-alanine carboxypeptidase</fullName>
    </submittedName>
</protein>
<accession>A0A4Q7LZ97</accession>
<evidence type="ECO:0000259" key="1">
    <source>
        <dbReference type="Pfam" id="PF00768"/>
    </source>
</evidence>
<dbReference type="Proteomes" id="UP000293519">
    <property type="component" value="Unassembled WGS sequence"/>
</dbReference>
<reference evidence="2 3" key="1">
    <citation type="journal article" date="2015" name="Stand. Genomic Sci.">
        <title>Genomic Encyclopedia of Bacterial and Archaeal Type Strains, Phase III: the genomes of soil and plant-associated and newly described type strains.</title>
        <authorList>
            <person name="Whitman W.B."/>
            <person name="Woyke T."/>
            <person name="Klenk H.P."/>
            <person name="Zhou Y."/>
            <person name="Lilburn T.G."/>
            <person name="Beck B.J."/>
            <person name="De Vos P."/>
            <person name="Vandamme P."/>
            <person name="Eisen J.A."/>
            <person name="Garrity G."/>
            <person name="Hugenholtz P."/>
            <person name="Kyrpides N.C."/>
        </authorList>
    </citation>
    <scope>NUCLEOTIDE SEQUENCE [LARGE SCALE GENOMIC DNA]</scope>
    <source>
        <strain evidence="2 3">CV2</strain>
    </source>
</reference>
<dbReference type="EMBL" id="SGWW01000001">
    <property type="protein sequence ID" value="RZS59249.1"/>
    <property type="molecule type" value="Genomic_DNA"/>
</dbReference>
<keyword evidence="3" id="KW-1185">Reference proteome</keyword>
<dbReference type="InterPro" id="IPR012338">
    <property type="entry name" value="Beta-lactam/transpept-like"/>
</dbReference>
<feature type="domain" description="Peptidase S11 D-alanyl-D-alanine carboxypeptidase A N-terminal" evidence="1">
    <location>
        <begin position="119"/>
        <end position="265"/>
    </location>
</feature>
<name>A0A4Q7LZ97_9MICO</name>
<dbReference type="AlphaFoldDB" id="A0A4Q7LZ97"/>
<proteinExistence type="predicted"/>
<evidence type="ECO:0000313" key="2">
    <source>
        <dbReference type="EMBL" id="RZS59249.1"/>
    </source>
</evidence>
<dbReference type="SUPFAM" id="SSF56601">
    <property type="entry name" value="beta-lactamase/transpeptidase-like"/>
    <property type="match status" value="1"/>
</dbReference>
<dbReference type="Pfam" id="PF00768">
    <property type="entry name" value="Peptidase_S11"/>
    <property type="match status" value="1"/>
</dbReference>
<keyword evidence="2" id="KW-0645">Protease</keyword>
<organism evidence="2 3">
    <name type="scientific">Microcella putealis</name>
    <dbReference type="NCBI Taxonomy" id="337005"/>
    <lineage>
        <taxon>Bacteria</taxon>
        <taxon>Bacillati</taxon>
        <taxon>Actinomycetota</taxon>
        <taxon>Actinomycetes</taxon>
        <taxon>Micrococcales</taxon>
        <taxon>Microbacteriaceae</taxon>
        <taxon>Microcella</taxon>
    </lineage>
</organism>
<dbReference type="RefSeq" id="WP_130484355.1">
    <property type="nucleotide sequence ID" value="NZ_SGWW01000001.1"/>
</dbReference>